<proteinExistence type="predicted"/>
<dbReference type="EMBL" id="JACHEM010000009">
    <property type="protein sequence ID" value="MBB6437229.1"/>
    <property type="molecule type" value="Genomic_DNA"/>
</dbReference>
<gene>
    <name evidence="2" type="ORF">HNQ79_003712</name>
</gene>
<reference evidence="2 3" key="1">
    <citation type="submission" date="2020-08" db="EMBL/GenBank/DDBJ databases">
        <title>Genomic Encyclopedia of Type Strains, Phase IV (KMG-IV): sequencing the most valuable type-strain genomes for metagenomic binning, comparative biology and taxonomic classification.</title>
        <authorList>
            <person name="Goeker M."/>
        </authorList>
    </citation>
    <scope>NUCLEOTIDE SEQUENCE [LARGE SCALE GENOMIC DNA]</scope>
    <source>
        <strain evidence="2 3">DSM 40141</strain>
    </source>
</reference>
<sequence>MSQPEPPVAVRDARTSVASRLLRAAVFAAVCVVLSATGHVLGSTATVPWWTLVIAFAAVFALAAPLAGRTRSLPSITFALTAGQLGLHALFGIGQGHAGSASGADQGALSGLAAQLMCGGGTPMSADRARDVLTAAGIDPSAGAHIGHTASTGSGTYGSYDAVGTSGGQAGGGAMADCLHSLVPTLPMLLGHLMAALATGWLLRHGDLALRRLARLSAYGVAEVAAGTLVRSLRAALAFVRALLAGLSAAPACGPGVAPAGFRAPLRLTGRYLLHSVIRRGPPASAYSLVA</sequence>
<feature type="transmembrane region" description="Helical" evidence="1">
    <location>
        <begin position="21"/>
        <end position="41"/>
    </location>
</feature>
<protein>
    <recommendedName>
        <fullName evidence="4">Integral membrane protein</fullName>
    </recommendedName>
</protein>
<keyword evidence="1" id="KW-1133">Transmembrane helix</keyword>
<dbReference type="AlphaFoldDB" id="A0A7X0HGI6"/>
<comment type="caution">
    <text evidence="2">The sequence shown here is derived from an EMBL/GenBank/DDBJ whole genome shotgun (WGS) entry which is preliminary data.</text>
</comment>
<evidence type="ECO:0000256" key="1">
    <source>
        <dbReference type="SAM" id="Phobius"/>
    </source>
</evidence>
<keyword evidence="3" id="KW-1185">Reference proteome</keyword>
<name>A0A7X0HGI6_9ACTN</name>
<dbReference type="Proteomes" id="UP000540423">
    <property type="component" value="Unassembled WGS sequence"/>
</dbReference>
<organism evidence="2 3">
    <name type="scientific">Streptomyces candidus</name>
    <dbReference type="NCBI Taxonomy" id="67283"/>
    <lineage>
        <taxon>Bacteria</taxon>
        <taxon>Bacillati</taxon>
        <taxon>Actinomycetota</taxon>
        <taxon>Actinomycetes</taxon>
        <taxon>Kitasatosporales</taxon>
        <taxon>Streptomycetaceae</taxon>
        <taxon>Streptomyces</taxon>
    </lineage>
</organism>
<dbReference type="RefSeq" id="WP_185032374.1">
    <property type="nucleotide sequence ID" value="NZ_BNBN01000003.1"/>
</dbReference>
<evidence type="ECO:0008006" key="4">
    <source>
        <dbReference type="Google" id="ProtNLM"/>
    </source>
</evidence>
<feature type="transmembrane region" description="Helical" evidence="1">
    <location>
        <begin position="47"/>
        <end position="67"/>
    </location>
</feature>
<evidence type="ECO:0000313" key="2">
    <source>
        <dbReference type="EMBL" id="MBB6437229.1"/>
    </source>
</evidence>
<keyword evidence="1" id="KW-0812">Transmembrane</keyword>
<accession>A0A7X0HGI6</accession>
<keyword evidence="1" id="KW-0472">Membrane</keyword>
<evidence type="ECO:0000313" key="3">
    <source>
        <dbReference type="Proteomes" id="UP000540423"/>
    </source>
</evidence>